<reference evidence="6" key="1">
    <citation type="submission" date="2022-03" db="EMBL/GenBank/DDBJ databases">
        <title>Complete genome sequence of Caldinitratiruptor microaerophilus.</title>
        <authorList>
            <person name="Mukaiyama R."/>
            <person name="Nishiyama T."/>
            <person name="Ueda K."/>
        </authorList>
    </citation>
    <scope>NUCLEOTIDE SEQUENCE</scope>
    <source>
        <strain evidence="6">JCM 16183</strain>
    </source>
</reference>
<dbReference type="Gene3D" id="3.40.50.2300">
    <property type="match status" value="1"/>
</dbReference>
<dbReference type="Gene3D" id="3.30.70.270">
    <property type="match status" value="1"/>
</dbReference>
<feature type="domain" description="Response regulatory" evidence="5">
    <location>
        <begin position="3"/>
        <end position="122"/>
    </location>
</feature>
<gene>
    <name evidence="6" type="ORF">caldi_02400</name>
</gene>
<dbReference type="PANTHER" id="PTHR44591">
    <property type="entry name" value="STRESS RESPONSE REGULATOR PROTEIN 1"/>
    <property type="match status" value="1"/>
</dbReference>
<evidence type="ECO:0000259" key="5">
    <source>
        <dbReference type="PROSITE" id="PS50110"/>
    </source>
</evidence>
<dbReference type="RefSeq" id="WP_264843265.1">
    <property type="nucleotide sequence ID" value="NZ_AP025628.1"/>
</dbReference>
<dbReference type="InterPro" id="IPR043128">
    <property type="entry name" value="Rev_trsase/Diguanyl_cyclase"/>
</dbReference>
<accession>A0AA35G6W8</accession>
<dbReference type="PROSITE" id="PS50110">
    <property type="entry name" value="RESPONSE_REGULATORY"/>
    <property type="match status" value="1"/>
</dbReference>
<evidence type="ECO:0000256" key="1">
    <source>
        <dbReference type="ARBA" id="ARBA00018672"/>
    </source>
</evidence>
<dbReference type="KEGG" id="cmic:caldi_02400"/>
<dbReference type="Proteomes" id="UP001163687">
    <property type="component" value="Chromosome"/>
</dbReference>
<protein>
    <recommendedName>
        <fullName evidence="1">Stage 0 sporulation protein A homolog</fullName>
    </recommendedName>
</protein>
<dbReference type="AlphaFoldDB" id="A0AA35G6W8"/>
<dbReference type="SUPFAM" id="SSF52172">
    <property type="entry name" value="CheY-like"/>
    <property type="match status" value="1"/>
</dbReference>
<dbReference type="InterPro" id="IPR050595">
    <property type="entry name" value="Bact_response_regulator"/>
</dbReference>
<dbReference type="SMART" id="SM00448">
    <property type="entry name" value="REC"/>
    <property type="match status" value="1"/>
</dbReference>
<sequence>MARILVLEPAPVDRARIAGLLEAAGHSVVVAETARAAEDRLAREPAGSFQLLVTELNLPDRSGLELIRALKSAPATAGVPVLVVTPQPPRELVIDLILAGAENVVSKPFASEVLLRRVTEILAGQRPLRQSRQGEISWSLPEYLEREMKRSLRSGLPLSVVVALARTADGRPVPDLLALLVQALRVRDTDLVFGLETGEVVFLLPDTDRAGAQVVEERIARALAGGGTEAGSGGLRLFTGTASAPADATTAGRLLDIALERARSRAG</sequence>
<evidence type="ECO:0000313" key="7">
    <source>
        <dbReference type="Proteomes" id="UP001163687"/>
    </source>
</evidence>
<comment type="function">
    <text evidence="3">May play the central regulatory role in sporulation. It may be an element of the effector pathway responsible for the activation of sporulation genes in response to nutritional stress. Spo0A may act in concert with spo0H (a sigma factor) to control the expression of some genes that are critical to the sporulation process.</text>
</comment>
<organism evidence="6 7">
    <name type="scientific">Caldinitratiruptor microaerophilus</name>
    <dbReference type="NCBI Taxonomy" id="671077"/>
    <lineage>
        <taxon>Bacteria</taxon>
        <taxon>Bacillati</taxon>
        <taxon>Bacillota</taxon>
        <taxon>Clostridia</taxon>
        <taxon>Eubacteriales</taxon>
        <taxon>Symbiobacteriaceae</taxon>
        <taxon>Caldinitratiruptor</taxon>
    </lineage>
</organism>
<dbReference type="Pfam" id="PF00072">
    <property type="entry name" value="Response_reg"/>
    <property type="match status" value="1"/>
</dbReference>
<dbReference type="EMBL" id="AP025628">
    <property type="protein sequence ID" value="BDG59150.1"/>
    <property type="molecule type" value="Genomic_DNA"/>
</dbReference>
<comment type="caution">
    <text evidence="4">Lacks conserved residue(s) required for the propagation of feature annotation.</text>
</comment>
<keyword evidence="7" id="KW-1185">Reference proteome</keyword>
<keyword evidence="2" id="KW-0597">Phosphoprotein</keyword>
<evidence type="ECO:0000256" key="4">
    <source>
        <dbReference type="PROSITE-ProRule" id="PRU00169"/>
    </source>
</evidence>
<name>A0AA35G6W8_9FIRM</name>
<evidence type="ECO:0000313" key="6">
    <source>
        <dbReference type="EMBL" id="BDG59150.1"/>
    </source>
</evidence>
<dbReference type="InterPro" id="IPR001789">
    <property type="entry name" value="Sig_transdc_resp-reg_receiver"/>
</dbReference>
<dbReference type="GO" id="GO:0000160">
    <property type="term" value="P:phosphorelay signal transduction system"/>
    <property type="evidence" value="ECO:0007669"/>
    <property type="project" value="InterPro"/>
</dbReference>
<evidence type="ECO:0000256" key="2">
    <source>
        <dbReference type="ARBA" id="ARBA00022553"/>
    </source>
</evidence>
<dbReference type="PANTHER" id="PTHR44591:SF23">
    <property type="entry name" value="CHEY SUBFAMILY"/>
    <property type="match status" value="1"/>
</dbReference>
<dbReference type="InterPro" id="IPR011006">
    <property type="entry name" value="CheY-like_superfamily"/>
</dbReference>
<evidence type="ECO:0000256" key="3">
    <source>
        <dbReference type="ARBA" id="ARBA00024867"/>
    </source>
</evidence>
<proteinExistence type="predicted"/>